<accession>A0AAD6Q6P5</accession>
<keyword evidence="3" id="KW-1185">Reference proteome</keyword>
<name>A0AAD6Q6P5_9ROSI</name>
<evidence type="ECO:0000256" key="1">
    <source>
        <dbReference type="SAM" id="MobiDB-lite"/>
    </source>
</evidence>
<sequence>MGSTSIGGASAGNSGISEGHLNMLAGLNPYRPSEMEQAKQEHHHDHHPSTCVVFMCNTRERNGGGAQTLSVPAVGSGGGPRCWSLPEPMYNVTNTNKEVDHSSLFFCGKFYNAVGHQELDACSLVLKYTARNISVGQIGRVHPIPVVLPSYHEIQAVFTLIRKHVKEKDRPREPRRGANVMPVAAAKENRPKAKELSKLSKVKVVEIKR</sequence>
<gene>
    <name evidence="2" type="ORF">NC653_027317</name>
</gene>
<organism evidence="2 3">
    <name type="scientific">Populus alba x Populus x berolinensis</name>
    <dbReference type="NCBI Taxonomy" id="444605"/>
    <lineage>
        <taxon>Eukaryota</taxon>
        <taxon>Viridiplantae</taxon>
        <taxon>Streptophyta</taxon>
        <taxon>Embryophyta</taxon>
        <taxon>Tracheophyta</taxon>
        <taxon>Spermatophyta</taxon>
        <taxon>Magnoliopsida</taxon>
        <taxon>eudicotyledons</taxon>
        <taxon>Gunneridae</taxon>
        <taxon>Pentapetalae</taxon>
        <taxon>rosids</taxon>
        <taxon>fabids</taxon>
        <taxon>Malpighiales</taxon>
        <taxon>Salicaceae</taxon>
        <taxon>Saliceae</taxon>
        <taxon>Populus</taxon>
    </lineage>
</organism>
<reference evidence="2" key="1">
    <citation type="journal article" date="2023" name="Mol. Ecol. Resour.">
        <title>Chromosome-level genome assembly of a triploid poplar Populus alba 'Berolinensis'.</title>
        <authorList>
            <person name="Chen S."/>
            <person name="Yu Y."/>
            <person name="Wang X."/>
            <person name="Wang S."/>
            <person name="Zhang T."/>
            <person name="Zhou Y."/>
            <person name="He R."/>
            <person name="Meng N."/>
            <person name="Wang Y."/>
            <person name="Liu W."/>
            <person name="Liu Z."/>
            <person name="Liu J."/>
            <person name="Guo Q."/>
            <person name="Huang H."/>
            <person name="Sederoff R.R."/>
            <person name="Wang G."/>
            <person name="Qu G."/>
            <person name="Chen S."/>
        </authorList>
    </citation>
    <scope>NUCLEOTIDE SEQUENCE</scope>
    <source>
        <strain evidence="2">SC-2020</strain>
    </source>
</reference>
<evidence type="ECO:0000313" key="2">
    <source>
        <dbReference type="EMBL" id="KAJ6979118.1"/>
    </source>
</evidence>
<protein>
    <submittedName>
        <fullName evidence="2">Uncharacterized protein</fullName>
    </submittedName>
</protein>
<evidence type="ECO:0000313" key="3">
    <source>
        <dbReference type="Proteomes" id="UP001164929"/>
    </source>
</evidence>
<proteinExistence type="predicted"/>
<dbReference type="AlphaFoldDB" id="A0AAD6Q6P5"/>
<dbReference type="Proteomes" id="UP001164929">
    <property type="component" value="Chromosome 11"/>
</dbReference>
<feature type="compositionally biased region" description="Basic and acidic residues" evidence="1">
    <location>
        <begin position="167"/>
        <end position="176"/>
    </location>
</feature>
<dbReference type="EMBL" id="JAQIZT010000011">
    <property type="protein sequence ID" value="KAJ6979118.1"/>
    <property type="molecule type" value="Genomic_DNA"/>
</dbReference>
<feature type="region of interest" description="Disordered" evidence="1">
    <location>
        <begin position="167"/>
        <end position="194"/>
    </location>
</feature>
<comment type="caution">
    <text evidence="2">The sequence shown here is derived from an EMBL/GenBank/DDBJ whole genome shotgun (WGS) entry which is preliminary data.</text>
</comment>